<evidence type="ECO:0000313" key="1">
    <source>
        <dbReference type="EMBL" id="VUZ99827.1"/>
    </source>
</evidence>
<dbReference type="VEuPathDB" id="PlasmoDB:PVX_063690"/>
<dbReference type="Proteomes" id="UP000220605">
    <property type="component" value="Unassembled WGS sequence"/>
</dbReference>
<protein>
    <submittedName>
        <fullName evidence="1">VIR protein</fullName>
    </submittedName>
</protein>
<organism evidence="1">
    <name type="scientific">Plasmodium vivax</name>
    <name type="common">malaria parasite P. vivax</name>
    <dbReference type="NCBI Taxonomy" id="5855"/>
    <lineage>
        <taxon>Eukaryota</taxon>
        <taxon>Sar</taxon>
        <taxon>Alveolata</taxon>
        <taxon>Apicomplexa</taxon>
        <taxon>Aconoidasida</taxon>
        <taxon>Haemosporida</taxon>
        <taxon>Plasmodiidae</taxon>
        <taxon>Plasmodium</taxon>
        <taxon>Plasmodium (Plasmodium)</taxon>
    </lineage>
</organism>
<name>A0A565A4R9_PLAVI</name>
<gene>
    <name evidence="1" type="ORF">PVP01_0005410</name>
</gene>
<dbReference type="EMBL" id="FLZR02000015">
    <property type="protein sequence ID" value="VUZ99827.1"/>
    <property type="molecule type" value="Genomic_DNA"/>
</dbReference>
<dbReference type="Pfam" id="PF05795">
    <property type="entry name" value="Plasmodium_Vir"/>
    <property type="match status" value="1"/>
</dbReference>
<dbReference type="AlphaFoldDB" id="A0A565A4R9"/>
<dbReference type="VEuPathDB" id="PlasmoDB:PVW1_040006600"/>
<dbReference type="VEuPathDB" id="PlasmoDB:PVPAM_050008500"/>
<accession>A0A565A4R9</accession>
<reference evidence="1" key="1">
    <citation type="submission" date="2016-07" db="EMBL/GenBank/DDBJ databases">
        <authorList>
            <consortium name="Pathogen Informatics"/>
        </authorList>
    </citation>
    <scope>NUCLEOTIDE SEQUENCE</scope>
</reference>
<proteinExistence type="predicted"/>
<sequence>MAECKSHSGDYLTYDCYIDIKNYFKRIDPLSEYGRENLGKAIKSMTPRTENMESIHSIFEELATFFRGYHAFIDIGLRPSCIYVNYWLNDKLRDLYYYNDKYKFDVFKDFSHRFAIEDSSFRNSCKNDMDYYNKDKWDRMKFLYQWYEKFEDFISSNRYKTDSKCSEIASLRREFNVFIDEHDGKDKELMDKLIKFKDFLPKKLLQINEQCKNQIDYFKYPPQEEERRAAEQEEKRRAAEQAQRQIDQITLIIPPNGEPSQQLIDISGKDQLLEKQKRPLEGFPSRIRGDSEGQLFTGTTRFTSGSLREHTESLEYQVEKNTELENANIDPALTPGVFGTLKNTITGVLKEVDLVPVVGVSGGMGALFLLFRYTPVGAFFRGGRGRVRRIPSGFHGQFPGGFPGYEDYEGGYIGYGPMNPLAE</sequence>
<dbReference type="VEuPathDB" id="PlasmoDB:PVP01_0005410"/>
<dbReference type="OrthoDB" id="389092at2759"/>
<dbReference type="InterPro" id="IPR008780">
    <property type="entry name" value="Plasmodium_Vir"/>
</dbReference>